<dbReference type="CDD" id="cd18186">
    <property type="entry name" value="BTB_POZ_ZBTB_KLHL-like"/>
    <property type="match status" value="1"/>
</dbReference>
<evidence type="ECO:0000259" key="1">
    <source>
        <dbReference type="PROSITE" id="PS50097"/>
    </source>
</evidence>
<dbReference type="AlphaFoldDB" id="W9CDS4"/>
<keyword evidence="3" id="KW-1185">Reference proteome</keyword>
<dbReference type="STRING" id="1432307.W9CDS4"/>
<protein>
    <recommendedName>
        <fullName evidence="1">BTB domain-containing protein</fullName>
    </recommendedName>
</protein>
<dbReference type="SUPFAM" id="SSF54695">
    <property type="entry name" value="POZ domain"/>
    <property type="match status" value="1"/>
</dbReference>
<evidence type="ECO:0000313" key="3">
    <source>
        <dbReference type="Proteomes" id="UP000019487"/>
    </source>
</evidence>
<dbReference type="EMBL" id="AYSA01000219">
    <property type="protein sequence ID" value="ESZ94897.1"/>
    <property type="molecule type" value="Genomic_DNA"/>
</dbReference>
<dbReference type="InterPro" id="IPR011333">
    <property type="entry name" value="SKP1/BTB/POZ_sf"/>
</dbReference>
<evidence type="ECO:0000313" key="2">
    <source>
        <dbReference type="EMBL" id="ESZ94897.1"/>
    </source>
</evidence>
<dbReference type="Gene3D" id="3.30.710.10">
    <property type="entry name" value="Potassium Channel Kv1.1, Chain A"/>
    <property type="match status" value="1"/>
</dbReference>
<organism evidence="2 3">
    <name type="scientific">Sclerotinia borealis (strain F-4128)</name>
    <dbReference type="NCBI Taxonomy" id="1432307"/>
    <lineage>
        <taxon>Eukaryota</taxon>
        <taxon>Fungi</taxon>
        <taxon>Dikarya</taxon>
        <taxon>Ascomycota</taxon>
        <taxon>Pezizomycotina</taxon>
        <taxon>Leotiomycetes</taxon>
        <taxon>Helotiales</taxon>
        <taxon>Sclerotiniaceae</taxon>
        <taxon>Sclerotinia</taxon>
    </lineage>
</organism>
<dbReference type="Pfam" id="PF00651">
    <property type="entry name" value="BTB"/>
    <property type="match status" value="1"/>
</dbReference>
<dbReference type="Proteomes" id="UP000019487">
    <property type="component" value="Unassembled WGS sequence"/>
</dbReference>
<dbReference type="InterPro" id="IPR000210">
    <property type="entry name" value="BTB/POZ_dom"/>
</dbReference>
<gene>
    <name evidence="2" type="ORF">SBOR_4689</name>
</gene>
<feature type="domain" description="BTB" evidence="1">
    <location>
        <begin position="22"/>
        <end position="92"/>
    </location>
</feature>
<dbReference type="PANTHER" id="PTHR47843">
    <property type="entry name" value="BTB DOMAIN-CONTAINING PROTEIN-RELATED"/>
    <property type="match status" value="1"/>
</dbReference>
<sequence length="240" mass="27745">MAYQSPPTTPMVASSQDFTGVEMVDLYVGPAKTRFHVHKAILCSKIPYFDKMFKSGGFIEASKNTAIFSEDSPQFFHILIEWVYSGSLGSMNSSDPAVNTNLLSTIAFYRLLDKLCLPQLMDITMDMFRRHQWENRFVMRVSNILLSYQRLPEGSPYRRYALHSFLFAFYMQREPERDIWTTTLMKDAVVENADLAQDFFTLLRDQVNVRAPINPDVVDNCLFHCHKLDEECPLRGKKEA</sequence>
<accession>W9CDS4</accession>
<dbReference type="OrthoDB" id="6359816at2759"/>
<reference evidence="2 3" key="1">
    <citation type="journal article" date="2014" name="Genome Announc.">
        <title>Draft genome sequence of Sclerotinia borealis, a psychrophilic plant pathogenic fungus.</title>
        <authorList>
            <person name="Mardanov A.V."/>
            <person name="Beletsky A.V."/>
            <person name="Kadnikov V.V."/>
            <person name="Ignatov A.N."/>
            <person name="Ravin N.V."/>
        </authorList>
    </citation>
    <scope>NUCLEOTIDE SEQUENCE [LARGE SCALE GENOMIC DNA]</scope>
    <source>
        <strain evidence="3">F-4157</strain>
    </source>
</reference>
<dbReference type="PROSITE" id="PS50097">
    <property type="entry name" value="BTB"/>
    <property type="match status" value="1"/>
</dbReference>
<dbReference type="SMART" id="SM00225">
    <property type="entry name" value="BTB"/>
    <property type="match status" value="1"/>
</dbReference>
<comment type="caution">
    <text evidence="2">The sequence shown here is derived from an EMBL/GenBank/DDBJ whole genome shotgun (WGS) entry which is preliminary data.</text>
</comment>
<proteinExistence type="predicted"/>
<name>W9CDS4_SCLBF</name>
<dbReference type="HOGENOM" id="CLU_068279_4_1_1"/>